<reference evidence="7 8" key="1">
    <citation type="journal article" date="2017" name="Nat. Commun.">
        <title>Genome assembly with in vitro proximity ligation data and whole-genome triplication in lettuce.</title>
        <authorList>
            <person name="Reyes-Chin-Wo S."/>
            <person name="Wang Z."/>
            <person name="Yang X."/>
            <person name="Kozik A."/>
            <person name="Arikit S."/>
            <person name="Song C."/>
            <person name="Xia L."/>
            <person name="Froenicke L."/>
            <person name="Lavelle D.O."/>
            <person name="Truco M.J."/>
            <person name="Xia R."/>
            <person name="Zhu S."/>
            <person name="Xu C."/>
            <person name="Xu H."/>
            <person name="Xu X."/>
            <person name="Cox K."/>
            <person name="Korf I."/>
            <person name="Meyers B.C."/>
            <person name="Michelmore R.W."/>
        </authorList>
    </citation>
    <scope>NUCLEOTIDE SEQUENCE [LARGE SCALE GENOMIC DNA]</scope>
    <source>
        <strain evidence="8">cv. Salinas</strain>
        <tissue evidence="7">Seedlings</tissue>
    </source>
</reference>
<comment type="similarity">
    <text evidence="1 4">Belongs to the plant LTP family.</text>
</comment>
<dbReference type="SMART" id="SM00499">
    <property type="entry name" value="AAI"/>
    <property type="match status" value="1"/>
</dbReference>
<feature type="signal peptide" evidence="5">
    <location>
        <begin position="1"/>
        <end position="24"/>
    </location>
</feature>
<evidence type="ECO:0000259" key="6">
    <source>
        <dbReference type="SMART" id="SM00499"/>
    </source>
</evidence>
<keyword evidence="8" id="KW-1185">Reference proteome</keyword>
<gene>
    <name evidence="7" type="ORF">LSAT_V11C400225280</name>
</gene>
<sequence length="127" mass="13810">MKGVVIVMLAMLAMVQFLVQPSEALSCTNVDLLLGPCLNYLKFGGTPPQDCCKGLERLEAAVTTQVDRQAACNCCKLAARTFQIREDTASELPDICGVKISIHIDPNSFFISELQVKSVEDIGSPFE</sequence>
<dbReference type="Gene3D" id="1.10.110.10">
    <property type="entry name" value="Plant lipid-transfer and hydrophobic proteins"/>
    <property type="match status" value="1"/>
</dbReference>
<keyword evidence="3 4" id="KW-0446">Lipid-binding</keyword>
<evidence type="ECO:0000256" key="1">
    <source>
        <dbReference type="ARBA" id="ARBA00009748"/>
    </source>
</evidence>
<dbReference type="GO" id="GO:0006869">
    <property type="term" value="P:lipid transport"/>
    <property type="evidence" value="ECO:0007669"/>
    <property type="project" value="InterPro"/>
</dbReference>
<dbReference type="SUPFAM" id="SSF47699">
    <property type="entry name" value="Bifunctional inhibitor/lipid-transfer protein/seed storage 2S albumin"/>
    <property type="match status" value="1"/>
</dbReference>
<dbReference type="InterPro" id="IPR036312">
    <property type="entry name" value="Bifun_inhib/LTP/seed_sf"/>
</dbReference>
<dbReference type="Proteomes" id="UP000235145">
    <property type="component" value="Unassembled WGS sequence"/>
</dbReference>
<comment type="function">
    <text evidence="4">Plant non-specific lipid-transfer proteins transfer phospholipids as well as galactolipids across membranes. May play a role in wax or cutin deposition in the cell walls of expanding epidermal cells and certain secretory tissues.</text>
</comment>
<protein>
    <recommendedName>
        <fullName evidence="4">Non-specific lipid-transfer protein</fullName>
    </recommendedName>
</protein>
<dbReference type="PRINTS" id="PR00382">
    <property type="entry name" value="LIPIDTRNSFER"/>
</dbReference>
<accession>A0A9R1VWH9</accession>
<feature type="chain" id="PRO_5040168143" description="Non-specific lipid-transfer protein" evidence="5">
    <location>
        <begin position="25"/>
        <end position="127"/>
    </location>
</feature>
<dbReference type="EMBL" id="NBSK02000004">
    <property type="protein sequence ID" value="KAJ0212598.1"/>
    <property type="molecule type" value="Genomic_DNA"/>
</dbReference>
<dbReference type="PANTHER" id="PTHR33076">
    <property type="entry name" value="NON-SPECIFIC LIPID-TRANSFER PROTEIN 2-RELATED"/>
    <property type="match status" value="1"/>
</dbReference>
<evidence type="ECO:0000256" key="2">
    <source>
        <dbReference type="ARBA" id="ARBA00022448"/>
    </source>
</evidence>
<organism evidence="7 8">
    <name type="scientific">Lactuca sativa</name>
    <name type="common">Garden lettuce</name>
    <dbReference type="NCBI Taxonomy" id="4236"/>
    <lineage>
        <taxon>Eukaryota</taxon>
        <taxon>Viridiplantae</taxon>
        <taxon>Streptophyta</taxon>
        <taxon>Embryophyta</taxon>
        <taxon>Tracheophyta</taxon>
        <taxon>Spermatophyta</taxon>
        <taxon>Magnoliopsida</taxon>
        <taxon>eudicotyledons</taxon>
        <taxon>Gunneridae</taxon>
        <taxon>Pentapetalae</taxon>
        <taxon>asterids</taxon>
        <taxon>campanulids</taxon>
        <taxon>Asterales</taxon>
        <taxon>Asteraceae</taxon>
        <taxon>Cichorioideae</taxon>
        <taxon>Cichorieae</taxon>
        <taxon>Lactucinae</taxon>
        <taxon>Lactuca</taxon>
    </lineage>
</organism>
<evidence type="ECO:0000256" key="4">
    <source>
        <dbReference type="RuleBase" id="RU000628"/>
    </source>
</evidence>
<evidence type="ECO:0000313" key="8">
    <source>
        <dbReference type="Proteomes" id="UP000235145"/>
    </source>
</evidence>
<dbReference type="GO" id="GO:0008289">
    <property type="term" value="F:lipid binding"/>
    <property type="evidence" value="ECO:0007669"/>
    <property type="project" value="UniProtKB-KW"/>
</dbReference>
<evidence type="ECO:0000313" key="7">
    <source>
        <dbReference type="EMBL" id="KAJ0212598.1"/>
    </source>
</evidence>
<evidence type="ECO:0000256" key="3">
    <source>
        <dbReference type="ARBA" id="ARBA00023121"/>
    </source>
</evidence>
<feature type="domain" description="Bifunctional inhibitor/plant lipid transfer protein/seed storage helical" evidence="6">
    <location>
        <begin position="27"/>
        <end position="110"/>
    </location>
</feature>
<keyword evidence="2 4" id="KW-0813">Transport</keyword>
<dbReference type="AlphaFoldDB" id="A0A9R1VWH9"/>
<dbReference type="InterPro" id="IPR000528">
    <property type="entry name" value="Plant_nsLTP"/>
</dbReference>
<name>A0A9R1VWH9_LACSA</name>
<evidence type="ECO:0000256" key="5">
    <source>
        <dbReference type="SAM" id="SignalP"/>
    </source>
</evidence>
<keyword evidence="5" id="KW-0732">Signal</keyword>
<dbReference type="InterPro" id="IPR016140">
    <property type="entry name" value="Bifunc_inhib/LTP/seed_store"/>
</dbReference>
<dbReference type="Pfam" id="PF00234">
    <property type="entry name" value="Tryp_alpha_amyl"/>
    <property type="match status" value="1"/>
</dbReference>
<comment type="caution">
    <text evidence="7">The sequence shown here is derived from an EMBL/GenBank/DDBJ whole genome shotgun (WGS) entry which is preliminary data.</text>
</comment>
<proteinExistence type="inferred from homology"/>
<dbReference type="CDD" id="cd01960">
    <property type="entry name" value="nsLTP1"/>
    <property type="match status" value="1"/>
</dbReference>